<dbReference type="PANTHER" id="PTHR42924">
    <property type="entry name" value="EXONUCLEASE"/>
    <property type="match status" value="1"/>
</dbReference>
<dbReference type="SUPFAM" id="SSF89550">
    <property type="entry name" value="PHP domain-like"/>
    <property type="match status" value="1"/>
</dbReference>
<gene>
    <name evidence="2" type="ORF">H8R92_02490</name>
</gene>
<proteinExistence type="predicted"/>
<keyword evidence="3" id="KW-1185">Reference proteome</keyword>
<evidence type="ECO:0000313" key="3">
    <source>
        <dbReference type="Proteomes" id="UP000662088"/>
    </source>
</evidence>
<dbReference type="InterPro" id="IPR016195">
    <property type="entry name" value="Pol/histidinol_Pase-like"/>
</dbReference>
<protein>
    <submittedName>
        <fullName evidence="2">PHP domain-containing protein</fullName>
    </submittedName>
</protein>
<dbReference type="GO" id="GO:0035312">
    <property type="term" value="F:5'-3' DNA exonuclease activity"/>
    <property type="evidence" value="ECO:0007669"/>
    <property type="project" value="TreeGrafter"/>
</dbReference>
<dbReference type="InterPro" id="IPR003141">
    <property type="entry name" value="Pol/His_phosphatase_N"/>
</dbReference>
<comment type="caution">
    <text evidence="2">The sequence shown here is derived from an EMBL/GenBank/DDBJ whole genome shotgun (WGS) entry which is preliminary data.</text>
</comment>
<accession>A0A8I0A577</accession>
<sequence length="236" mass="27187">MLIKGDFHMHSTCSDGNLSPAELVRYAKKRKVDIIALTDHNSCDGLYEAISEGKRSGIVVIPAVELSTKYKENRVHILGYFKDDSYNNELFKEVLRKIKGDKIGDLRSIFGSKINFNGYKKKLYVESGIQLLRFFGATVVLAHPVLLSRECFFNIENMDFDGIEARYFLNNEQDTEFYIKFAKEKGLYYTAGSDFHTRIEEYRIHGLIGDVFLNAEEIEDFLAQSGLDIWVEEFFL</sequence>
<reference evidence="2" key="1">
    <citation type="submission" date="2020-08" db="EMBL/GenBank/DDBJ databases">
        <title>Genome public.</title>
        <authorList>
            <person name="Liu C."/>
            <person name="Sun Q."/>
        </authorList>
    </citation>
    <scope>NUCLEOTIDE SEQUENCE</scope>
    <source>
        <strain evidence="2">NSJ-42</strain>
    </source>
</reference>
<feature type="domain" description="Polymerase/histidinol phosphatase N-terminal" evidence="1">
    <location>
        <begin position="5"/>
        <end position="70"/>
    </location>
</feature>
<dbReference type="InterPro" id="IPR052018">
    <property type="entry name" value="PHP_domain"/>
</dbReference>
<dbReference type="PANTHER" id="PTHR42924:SF3">
    <property type="entry name" value="POLYMERASE_HISTIDINOL PHOSPHATASE N-TERMINAL DOMAIN-CONTAINING PROTEIN"/>
    <property type="match status" value="1"/>
</dbReference>
<dbReference type="CDD" id="cd07438">
    <property type="entry name" value="PHP_HisPPase_AMP"/>
    <property type="match status" value="1"/>
</dbReference>
<dbReference type="SMART" id="SM00481">
    <property type="entry name" value="POLIIIAc"/>
    <property type="match status" value="1"/>
</dbReference>
<dbReference type="RefSeq" id="WP_022212990.1">
    <property type="nucleotide sequence ID" value="NZ_JACOOQ010000002.1"/>
</dbReference>
<name>A0A8I0A577_9CLOT</name>
<dbReference type="Gene3D" id="3.20.20.140">
    <property type="entry name" value="Metal-dependent hydrolases"/>
    <property type="match status" value="1"/>
</dbReference>
<dbReference type="InterPro" id="IPR004013">
    <property type="entry name" value="PHP_dom"/>
</dbReference>
<dbReference type="AlphaFoldDB" id="A0A8I0A577"/>
<evidence type="ECO:0000313" key="2">
    <source>
        <dbReference type="EMBL" id="MBC5639315.1"/>
    </source>
</evidence>
<dbReference type="GO" id="GO:0004534">
    <property type="term" value="F:5'-3' RNA exonuclease activity"/>
    <property type="evidence" value="ECO:0007669"/>
    <property type="project" value="TreeGrafter"/>
</dbReference>
<dbReference type="EMBL" id="JACOOQ010000002">
    <property type="protein sequence ID" value="MBC5639315.1"/>
    <property type="molecule type" value="Genomic_DNA"/>
</dbReference>
<organism evidence="2 3">
    <name type="scientific">Clostridium lentum</name>
    <dbReference type="NCBI Taxonomy" id="2763037"/>
    <lineage>
        <taxon>Bacteria</taxon>
        <taxon>Bacillati</taxon>
        <taxon>Bacillota</taxon>
        <taxon>Clostridia</taxon>
        <taxon>Eubacteriales</taxon>
        <taxon>Clostridiaceae</taxon>
        <taxon>Clostridium</taxon>
    </lineage>
</organism>
<dbReference type="Pfam" id="PF02811">
    <property type="entry name" value="PHP"/>
    <property type="match status" value="1"/>
</dbReference>
<evidence type="ECO:0000259" key="1">
    <source>
        <dbReference type="SMART" id="SM00481"/>
    </source>
</evidence>
<dbReference type="Proteomes" id="UP000662088">
    <property type="component" value="Unassembled WGS sequence"/>
</dbReference>